<dbReference type="Gene3D" id="2.60.40.10">
    <property type="entry name" value="Immunoglobulins"/>
    <property type="match status" value="1"/>
</dbReference>
<evidence type="ECO:0000256" key="5">
    <source>
        <dbReference type="ARBA" id="ARBA00022729"/>
    </source>
</evidence>
<comment type="pathway">
    <text evidence="3 7">Glycan metabolism; osmoregulated periplasmic glucan (OPG) biosynthesis.</text>
</comment>
<gene>
    <name evidence="7" type="primary">opgD</name>
    <name evidence="10" type="ORF">GEV47_13900</name>
</gene>
<name>A0A843YW93_9BURK</name>
<evidence type="ECO:0000313" key="10">
    <source>
        <dbReference type="EMBL" id="MQR01768.1"/>
    </source>
</evidence>
<dbReference type="SUPFAM" id="SSF81296">
    <property type="entry name" value="E set domains"/>
    <property type="match status" value="1"/>
</dbReference>
<dbReference type="Gene3D" id="2.70.98.10">
    <property type="match status" value="1"/>
</dbReference>
<dbReference type="InterPro" id="IPR013783">
    <property type="entry name" value="Ig-like_fold"/>
</dbReference>
<dbReference type="InterPro" id="IPR014438">
    <property type="entry name" value="Glucan_biosyn_MdoG/MdoD"/>
</dbReference>
<keyword evidence="6 7" id="KW-0574">Periplasm</keyword>
<dbReference type="InterPro" id="IPR019546">
    <property type="entry name" value="TAT_signal_bac_arc"/>
</dbReference>
<comment type="similarity">
    <text evidence="4 7">Belongs to the OpgD/OpgG family.</text>
</comment>
<comment type="subcellular location">
    <subcellularLocation>
        <location evidence="2 7">Periplasm</location>
    </subcellularLocation>
</comment>
<dbReference type="EMBL" id="WINI01000007">
    <property type="protein sequence ID" value="MQR01768.1"/>
    <property type="molecule type" value="Genomic_DNA"/>
</dbReference>
<dbReference type="Proteomes" id="UP000451565">
    <property type="component" value="Unassembled WGS sequence"/>
</dbReference>
<comment type="caution">
    <text evidence="10">The sequence shown here is derived from an EMBL/GenBank/DDBJ whole genome shotgun (WGS) entry which is preliminary data.</text>
</comment>
<dbReference type="InterPro" id="IPR007444">
    <property type="entry name" value="Glucan_biosyn_MdoG_C"/>
</dbReference>
<evidence type="ECO:0000256" key="8">
    <source>
        <dbReference type="SAM" id="SignalP"/>
    </source>
</evidence>
<dbReference type="FunFam" id="2.70.98.10:FF:000001">
    <property type="entry name" value="Glucans biosynthesis protein G"/>
    <property type="match status" value="1"/>
</dbReference>
<dbReference type="GO" id="GO:0030288">
    <property type="term" value="C:outer membrane-bounded periplasmic space"/>
    <property type="evidence" value="ECO:0007669"/>
    <property type="project" value="TreeGrafter"/>
</dbReference>
<dbReference type="PANTHER" id="PTHR30504:SF3">
    <property type="entry name" value="GLUCANS BIOSYNTHESIS PROTEIN D"/>
    <property type="match status" value="1"/>
</dbReference>
<evidence type="ECO:0000256" key="1">
    <source>
        <dbReference type="ARBA" id="ARBA00003985"/>
    </source>
</evidence>
<feature type="chain" id="PRO_5032327387" description="Glucans biosynthesis protein D" evidence="8">
    <location>
        <begin position="26"/>
        <end position="531"/>
    </location>
</feature>
<dbReference type="SUPFAM" id="SSF74650">
    <property type="entry name" value="Galactose mutarotase-like"/>
    <property type="match status" value="1"/>
</dbReference>
<dbReference type="HAMAP" id="MF_01068">
    <property type="entry name" value="MdoD_OpgD"/>
    <property type="match status" value="1"/>
</dbReference>
<dbReference type="InterPro" id="IPR014718">
    <property type="entry name" value="GH-type_carb-bd"/>
</dbReference>
<evidence type="ECO:0000259" key="9">
    <source>
        <dbReference type="Pfam" id="PF04349"/>
    </source>
</evidence>
<feature type="domain" description="Glucan biosynthesis periplasmic MdoG C-terminal" evidence="9">
    <location>
        <begin position="42"/>
        <end position="521"/>
    </location>
</feature>
<comment type="PTM">
    <text evidence="7">Predicted to be exported by the Tat system. The position of the signal peptide cleavage has not been experimentally proven.</text>
</comment>
<dbReference type="Pfam" id="PF04349">
    <property type="entry name" value="MdoG"/>
    <property type="match status" value="1"/>
</dbReference>
<dbReference type="NCBIfam" id="TIGR01409">
    <property type="entry name" value="TAT_signal_seq"/>
    <property type="match status" value="1"/>
</dbReference>
<feature type="signal peptide" evidence="8">
    <location>
        <begin position="1"/>
        <end position="25"/>
    </location>
</feature>
<dbReference type="UniPathway" id="UPA00637"/>
<keyword evidence="11" id="KW-1185">Reference proteome</keyword>
<dbReference type="GO" id="GO:0030246">
    <property type="term" value="F:carbohydrate binding"/>
    <property type="evidence" value="ECO:0007669"/>
    <property type="project" value="InterPro"/>
</dbReference>
<protein>
    <recommendedName>
        <fullName evidence="7">Glucans biosynthesis protein D</fullName>
    </recommendedName>
</protein>
<dbReference type="InterPro" id="IPR023724">
    <property type="entry name" value="Glucan_biosyn_MdoD"/>
</dbReference>
<dbReference type="RefSeq" id="WP_153235359.1">
    <property type="nucleotide sequence ID" value="NZ_WINI01000007.1"/>
</dbReference>
<evidence type="ECO:0000256" key="2">
    <source>
        <dbReference type="ARBA" id="ARBA00004418"/>
    </source>
</evidence>
<dbReference type="AlphaFoldDB" id="A0A843YW93"/>
<dbReference type="PROSITE" id="PS51318">
    <property type="entry name" value="TAT"/>
    <property type="match status" value="1"/>
</dbReference>
<dbReference type="GO" id="GO:0051274">
    <property type="term" value="P:beta-glucan biosynthetic process"/>
    <property type="evidence" value="ECO:0007669"/>
    <property type="project" value="TreeGrafter"/>
</dbReference>
<reference evidence="10 11" key="1">
    <citation type="submission" date="2019-10" db="EMBL/GenBank/DDBJ databases">
        <title>Glaciimonas soli sp. nov., a psychrophilic bacterium isolated from the forest soil of a high elevation mountain in Taiwan.</title>
        <authorList>
            <person name="Wang L.-T."/>
            <person name="Shieh W.Y."/>
        </authorList>
    </citation>
    <scope>NUCLEOTIDE SEQUENCE [LARGE SCALE GENOMIC DNA]</scope>
    <source>
        <strain evidence="10 11">GS1</strain>
    </source>
</reference>
<evidence type="ECO:0000313" key="11">
    <source>
        <dbReference type="Proteomes" id="UP000451565"/>
    </source>
</evidence>
<dbReference type="PANTHER" id="PTHR30504">
    <property type="entry name" value="GLUCANS BIOSYNTHESIS PROTEIN"/>
    <property type="match status" value="1"/>
</dbReference>
<organism evidence="10 11">
    <name type="scientific">Glaciimonas soli</name>
    <dbReference type="NCBI Taxonomy" id="2590999"/>
    <lineage>
        <taxon>Bacteria</taxon>
        <taxon>Pseudomonadati</taxon>
        <taxon>Pseudomonadota</taxon>
        <taxon>Betaproteobacteria</taxon>
        <taxon>Burkholderiales</taxon>
        <taxon>Oxalobacteraceae</taxon>
        <taxon>Glaciimonas</taxon>
    </lineage>
</organism>
<dbReference type="OrthoDB" id="335750at2"/>
<dbReference type="InterPro" id="IPR011013">
    <property type="entry name" value="Gal_mutarotase_sf_dom"/>
</dbReference>
<accession>A0A843YW93</accession>
<keyword evidence="5 7" id="KW-0732">Signal</keyword>
<dbReference type="InterPro" id="IPR014756">
    <property type="entry name" value="Ig_E-set"/>
</dbReference>
<dbReference type="GO" id="GO:0003824">
    <property type="term" value="F:catalytic activity"/>
    <property type="evidence" value="ECO:0007669"/>
    <property type="project" value="InterPro"/>
</dbReference>
<evidence type="ECO:0000256" key="7">
    <source>
        <dbReference type="HAMAP-Rule" id="MF_01068"/>
    </source>
</evidence>
<proteinExistence type="inferred from homology"/>
<comment type="function">
    <text evidence="1 7">Probably involved in the control of the structural glucose backbone of osmoregulated periplasmic glucans (OPGs).</text>
</comment>
<sequence>MQRRDFLKASAALAAAGFPASSLFAAASSASPLQFFGAKQAFDYAWLKGQARHMAGQSYQVPASHVPDEVKHLNWDQYQALQYRADHALWAQDQLDFQVKFFHLGLFYKTPVSVFEVKDGVAQALAYDHGMFDYGKSGVHGDKMPKDLGFAGFRVNFHTDLERDVIAFLGASYFRAVGTDWQYGLSARGLAIDCGMDRPEEFPNFTSFWLERPHKNSDKLVVYALLDSPSITGAYRFEIQPGATLVMDVDVALYPRKAIERIGIAPLTSMFQYAENDRRPAVSNDWRPEIHDSDGLALWRGNGEWVWRPLTNPEHLRFNAYQDENPRGFGLLQRDRNFDHYQDDGVFYERRPSLWVEPKSGWGKGAVDLVEIPTVDETFDNIVAFWNPAEKPQAGEELLFGYRLYWGNKMPFTPPLAIVVATRTGMGGVIGVKRTYYSWRFVIDFAGDNMQTLGKDVKVVPMISATRGKVEITSARPLEAIHGYRVMFDIKPTDDSVAPIDLRVYLVADGQALSETWLYQWSPPPLPQRSF</sequence>
<evidence type="ECO:0000256" key="3">
    <source>
        <dbReference type="ARBA" id="ARBA00005001"/>
    </source>
</evidence>
<evidence type="ECO:0000256" key="6">
    <source>
        <dbReference type="ARBA" id="ARBA00022764"/>
    </source>
</evidence>
<dbReference type="PIRSF" id="PIRSF006281">
    <property type="entry name" value="MdoG"/>
    <property type="match status" value="1"/>
</dbReference>
<dbReference type="Pfam" id="PF10518">
    <property type="entry name" value="TAT_signal"/>
    <property type="match status" value="1"/>
</dbReference>
<dbReference type="InterPro" id="IPR006311">
    <property type="entry name" value="TAT_signal"/>
</dbReference>
<evidence type="ECO:0000256" key="4">
    <source>
        <dbReference type="ARBA" id="ARBA00009284"/>
    </source>
</evidence>